<proteinExistence type="inferred from homology"/>
<comment type="caution">
    <text evidence="13">The sequence shown here is derived from an EMBL/GenBank/DDBJ whole genome shotgun (WGS) entry which is preliminary data.</text>
</comment>
<evidence type="ECO:0000256" key="2">
    <source>
        <dbReference type="ARBA" id="ARBA00005174"/>
    </source>
</evidence>
<feature type="domain" description="ATP-grasp" evidence="12">
    <location>
        <begin position="109"/>
        <end position="310"/>
    </location>
</feature>
<name>A0A081S0X0_PHOTE</name>
<dbReference type="Gene3D" id="3.30.470.20">
    <property type="entry name" value="ATP-grasp fold, B domain"/>
    <property type="match status" value="1"/>
</dbReference>
<evidence type="ECO:0000256" key="3">
    <source>
        <dbReference type="ARBA" id="ARBA00013255"/>
    </source>
</evidence>
<dbReference type="PATRIC" id="fig|1393735.3.peg.707"/>
<dbReference type="GO" id="GO:0046872">
    <property type="term" value="F:metal ion binding"/>
    <property type="evidence" value="ECO:0007669"/>
    <property type="project" value="InterPro"/>
</dbReference>
<dbReference type="GO" id="GO:0005524">
    <property type="term" value="F:ATP binding"/>
    <property type="evidence" value="ECO:0007669"/>
    <property type="project" value="UniProtKB-UniRule"/>
</dbReference>
<dbReference type="SMART" id="SM01209">
    <property type="entry name" value="GARS_A"/>
    <property type="match status" value="1"/>
</dbReference>
<evidence type="ECO:0000313" key="13">
    <source>
        <dbReference type="EMBL" id="KER04573.1"/>
    </source>
</evidence>
<evidence type="ECO:0000256" key="11">
    <source>
        <dbReference type="PROSITE-ProRule" id="PRU00409"/>
    </source>
</evidence>
<dbReference type="AlphaFoldDB" id="A0A081S0X0"/>
<protein>
    <recommendedName>
        <fullName evidence="3">phosphoribosylamine--glycine ligase</fullName>
        <ecNumber evidence="3">6.3.4.13</ecNumber>
    </recommendedName>
    <alternativeName>
        <fullName evidence="9">Glycinamide ribonucleotide synthetase</fullName>
    </alternativeName>
    <alternativeName>
        <fullName evidence="10">Phosphoribosylglycinamide synthetase</fullName>
    </alternativeName>
</protein>
<evidence type="ECO:0000256" key="5">
    <source>
        <dbReference type="ARBA" id="ARBA00022741"/>
    </source>
</evidence>
<dbReference type="Gene3D" id="3.40.50.20">
    <property type="match status" value="1"/>
</dbReference>
<evidence type="ECO:0000256" key="10">
    <source>
        <dbReference type="ARBA" id="ARBA00042864"/>
    </source>
</evidence>
<dbReference type="Pfam" id="PF02844">
    <property type="entry name" value="GARS_N"/>
    <property type="match status" value="1"/>
</dbReference>
<evidence type="ECO:0000256" key="6">
    <source>
        <dbReference type="ARBA" id="ARBA00022755"/>
    </source>
</evidence>
<keyword evidence="4 13" id="KW-0436">Ligase</keyword>
<dbReference type="RefSeq" id="WP_021323516.1">
    <property type="nucleotide sequence ID" value="NZ_CAWLUD010000006.1"/>
</dbReference>
<dbReference type="InterPro" id="IPR020560">
    <property type="entry name" value="PRibGlycinamide_synth_C-dom"/>
</dbReference>
<dbReference type="Gene3D" id="3.90.600.10">
    <property type="entry name" value="Phosphoribosylglycinamide synthetase, C-terminal domain"/>
    <property type="match status" value="1"/>
</dbReference>
<dbReference type="GO" id="GO:0006189">
    <property type="term" value="P:'de novo' IMP biosynthetic process"/>
    <property type="evidence" value="ECO:0007669"/>
    <property type="project" value="UniProtKB-UniPathway"/>
</dbReference>
<dbReference type="SUPFAM" id="SSF51246">
    <property type="entry name" value="Rudiment single hybrid motif"/>
    <property type="match status" value="1"/>
</dbReference>
<accession>A0A081S0X0</accession>
<dbReference type="InterPro" id="IPR016185">
    <property type="entry name" value="PreATP-grasp_dom_sf"/>
</dbReference>
<dbReference type="Gene3D" id="3.30.1490.20">
    <property type="entry name" value="ATP-grasp fold, A domain"/>
    <property type="match status" value="1"/>
</dbReference>
<comment type="pathway">
    <text evidence="2">Purine metabolism; IMP biosynthesis via de novo pathway; N(1)-(5-phospho-D-ribosyl)glycinamide from 5-phospho-alpha-D-ribose 1-diphosphate: step 2/2.</text>
</comment>
<dbReference type="InterPro" id="IPR000115">
    <property type="entry name" value="PRibGlycinamide_synth"/>
</dbReference>
<dbReference type="EC" id="6.3.4.13" evidence="3"/>
<dbReference type="InterPro" id="IPR037123">
    <property type="entry name" value="PRibGlycinamide_synth_C_sf"/>
</dbReference>
<dbReference type="PROSITE" id="PS50975">
    <property type="entry name" value="ATP_GRASP"/>
    <property type="match status" value="1"/>
</dbReference>
<dbReference type="Pfam" id="PF01071">
    <property type="entry name" value="GARS_A"/>
    <property type="match status" value="1"/>
</dbReference>
<dbReference type="PANTHER" id="PTHR43472">
    <property type="entry name" value="PHOSPHORIBOSYLAMINE--GLYCINE LIGASE"/>
    <property type="match status" value="1"/>
</dbReference>
<evidence type="ECO:0000259" key="12">
    <source>
        <dbReference type="PROSITE" id="PS50975"/>
    </source>
</evidence>
<evidence type="ECO:0000313" key="14">
    <source>
        <dbReference type="Proteomes" id="UP000028002"/>
    </source>
</evidence>
<comment type="similarity">
    <text evidence="8">Belongs to the GARS family.</text>
</comment>
<dbReference type="InterPro" id="IPR011054">
    <property type="entry name" value="Rudment_hybrid_motif"/>
</dbReference>
<reference evidence="13 14" key="1">
    <citation type="submission" date="2014-03" db="EMBL/GenBank/DDBJ databases">
        <title>Draft Genome of Photorhabdus temperata Meg1.</title>
        <authorList>
            <person name="Hurst S.G.IV."/>
            <person name="Morris K."/>
            <person name="Thomas K."/>
            <person name="Tisa L.S."/>
        </authorList>
    </citation>
    <scope>NUCLEOTIDE SEQUENCE [LARGE SCALE GENOMIC DNA]</scope>
    <source>
        <strain evidence="13 14">Meg1</strain>
    </source>
</reference>
<dbReference type="InterPro" id="IPR011761">
    <property type="entry name" value="ATP-grasp"/>
</dbReference>
<organism evidence="13 14">
    <name type="scientific">Photorhabdus temperata subsp. temperata Meg1</name>
    <dbReference type="NCBI Taxonomy" id="1393735"/>
    <lineage>
        <taxon>Bacteria</taxon>
        <taxon>Pseudomonadati</taxon>
        <taxon>Pseudomonadota</taxon>
        <taxon>Gammaproteobacteria</taxon>
        <taxon>Enterobacterales</taxon>
        <taxon>Morganellaceae</taxon>
        <taxon>Photorhabdus</taxon>
    </lineage>
</organism>
<dbReference type="UniPathway" id="UPA00074">
    <property type="reaction ID" value="UER00125"/>
</dbReference>
<keyword evidence="5 11" id="KW-0547">Nucleotide-binding</keyword>
<dbReference type="SUPFAM" id="SSF56059">
    <property type="entry name" value="Glutathione synthetase ATP-binding domain-like"/>
    <property type="match status" value="1"/>
</dbReference>
<dbReference type="SUPFAM" id="SSF52440">
    <property type="entry name" value="PreATP-grasp domain"/>
    <property type="match status" value="1"/>
</dbReference>
<comment type="cofactor">
    <cofactor evidence="1">
        <name>Mn(2+)</name>
        <dbReference type="ChEBI" id="CHEBI:29035"/>
    </cofactor>
</comment>
<evidence type="ECO:0000256" key="9">
    <source>
        <dbReference type="ARBA" id="ARBA00042242"/>
    </source>
</evidence>
<dbReference type="InterPro" id="IPR020561">
    <property type="entry name" value="PRibGlycinamid_synth_ATP-grasp"/>
</dbReference>
<dbReference type="Proteomes" id="UP000028002">
    <property type="component" value="Unassembled WGS sequence"/>
</dbReference>
<dbReference type="GO" id="GO:0009113">
    <property type="term" value="P:purine nucleobase biosynthetic process"/>
    <property type="evidence" value="ECO:0007669"/>
    <property type="project" value="InterPro"/>
</dbReference>
<evidence type="ECO:0000256" key="1">
    <source>
        <dbReference type="ARBA" id="ARBA00001936"/>
    </source>
</evidence>
<keyword evidence="6" id="KW-0658">Purine biosynthesis</keyword>
<dbReference type="InterPro" id="IPR020562">
    <property type="entry name" value="PRibGlycinamide_synth_N"/>
</dbReference>
<dbReference type="NCBIfam" id="TIGR00877">
    <property type="entry name" value="purD"/>
    <property type="match status" value="1"/>
</dbReference>
<keyword evidence="7 11" id="KW-0067">ATP-binding</keyword>
<dbReference type="SMART" id="SM01210">
    <property type="entry name" value="GARS_C"/>
    <property type="match status" value="1"/>
</dbReference>
<gene>
    <name evidence="13" type="ORF">MEG1DRAFT_00696</name>
</gene>
<dbReference type="InterPro" id="IPR013815">
    <property type="entry name" value="ATP_grasp_subdomain_1"/>
</dbReference>
<evidence type="ECO:0000256" key="8">
    <source>
        <dbReference type="ARBA" id="ARBA00038345"/>
    </source>
</evidence>
<dbReference type="GO" id="GO:0004637">
    <property type="term" value="F:phosphoribosylamine-glycine ligase activity"/>
    <property type="evidence" value="ECO:0007669"/>
    <property type="project" value="UniProtKB-EC"/>
</dbReference>
<sequence length="416" mass="45361">MKILIAGSGAGAQALAWKLLHSPTVEKVFLAPGNPATANEARMDNIPVASGDVEGLARAARELAVDFTLITPTQTLAAGVADHFHLLGLPIIAPSRESSKLEWSKSFSKQLMVKYQIPTPHSALCRTAEEAREFAATLSLPIVIKADGMVHGGTGVVIANDRDEVEVTLNHFSPKSDSPVLIEQFIEGEEISYTILFDGKHALPLAESRDYKKLLNGDKGPNTGGMGAYSPVLTPDQHDVILNRIVEPCISALAAEGIDYRGFLYFGVMIDKQGTPLLLEINCRLGNPEIFTILERLESPLHEIFVLALKQRLDLAHVRWSDRVAVALQISSEGYPFTERKGDEITLPACPEGTHIFHSSVISENNKLISNSGRVIAISSTGISFNEAREHLYEIARKVHFDGMHYRTDIAAGLDQ</sequence>
<dbReference type="PANTHER" id="PTHR43472:SF1">
    <property type="entry name" value="PHOSPHORIBOSYLAMINE--GLYCINE LIGASE, CHLOROPLASTIC"/>
    <property type="match status" value="1"/>
</dbReference>
<dbReference type="Pfam" id="PF02843">
    <property type="entry name" value="GARS_C"/>
    <property type="match status" value="1"/>
</dbReference>
<dbReference type="EMBL" id="JGVH01000006">
    <property type="protein sequence ID" value="KER04573.1"/>
    <property type="molecule type" value="Genomic_DNA"/>
</dbReference>
<evidence type="ECO:0000256" key="4">
    <source>
        <dbReference type="ARBA" id="ARBA00022598"/>
    </source>
</evidence>
<evidence type="ECO:0000256" key="7">
    <source>
        <dbReference type="ARBA" id="ARBA00022840"/>
    </source>
</evidence>